<dbReference type="EMBL" id="JADFUA010000002">
    <property type="protein sequence ID" value="MBE9608614.1"/>
    <property type="molecule type" value="Genomic_DNA"/>
</dbReference>
<evidence type="ECO:0000313" key="3">
    <source>
        <dbReference type="Proteomes" id="UP000604481"/>
    </source>
</evidence>
<feature type="domain" description="Lipoprotein LPP20-like" evidence="1">
    <location>
        <begin position="33"/>
        <end position="110"/>
    </location>
</feature>
<name>A0A8J7K9S9_9NEIS</name>
<keyword evidence="2" id="KW-0449">Lipoprotein</keyword>
<evidence type="ECO:0000313" key="2">
    <source>
        <dbReference type="EMBL" id="MBE9608614.1"/>
    </source>
</evidence>
<sequence>MQSGSKASADTPAAHLPARVTAVGYGTTPTIEGLSPDQRRMMAIRASKLDAYRSLAETVAGLKLTGQSTVNAATLTSDSFRVYVEAYLRGARVVSVTPLPGNGYETVLELSLSPDFQREAQQAAVVSESGSSSATAESRTVALPATRTANGSNNFYLAE</sequence>
<dbReference type="InterPro" id="IPR024952">
    <property type="entry name" value="LPP20-like_dom"/>
</dbReference>
<protein>
    <submittedName>
        <fullName evidence="2">LPP20 family lipoprotein</fullName>
    </submittedName>
</protein>
<proteinExistence type="predicted"/>
<gene>
    <name evidence="2" type="ORF">INR99_04560</name>
</gene>
<reference evidence="2 3" key="1">
    <citation type="submission" date="2020-10" db="EMBL/GenBank/DDBJ databases">
        <title>The genome sequence of Chitinilyticum litopenaei 4Y14.</title>
        <authorList>
            <person name="Liu Y."/>
        </authorList>
    </citation>
    <scope>NUCLEOTIDE SEQUENCE [LARGE SCALE GENOMIC DNA]</scope>
    <source>
        <strain evidence="2 3">4Y14</strain>
    </source>
</reference>
<organism evidence="2 3">
    <name type="scientific">Chitinilyticum piscinae</name>
    <dbReference type="NCBI Taxonomy" id="2866724"/>
    <lineage>
        <taxon>Bacteria</taxon>
        <taxon>Pseudomonadati</taxon>
        <taxon>Pseudomonadota</taxon>
        <taxon>Betaproteobacteria</taxon>
        <taxon>Neisseriales</taxon>
        <taxon>Chitinibacteraceae</taxon>
        <taxon>Chitinilyticum</taxon>
    </lineage>
</organism>
<dbReference type="Proteomes" id="UP000604481">
    <property type="component" value="Unassembled WGS sequence"/>
</dbReference>
<accession>A0A8J7K9S9</accession>
<keyword evidence="3" id="KW-1185">Reference proteome</keyword>
<dbReference type="AlphaFoldDB" id="A0A8J7K9S9"/>
<evidence type="ECO:0000259" key="1">
    <source>
        <dbReference type="Pfam" id="PF02169"/>
    </source>
</evidence>
<dbReference type="Pfam" id="PF02169">
    <property type="entry name" value="LPP20"/>
    <property type="match status" value="1"/>
</dbReference>
<comment type="caution">
    <text evidence="2">The sequence shown here is derived from an EMBL/GenBank/DDBJ whole genome shotgun (WGS) entry which is preliminary data.</text>
</comment>